<accession>A0A9P5MR89</accession>
<evidence type="ECO:0000313" key="1">
    <source>
        <dbReference type="EMBL" id="KAF8472267.1"/>
    </source>
</evidence>
<comment type="caution">
    <text evidence="1">The sequence shown here is derived from an EMBL/GenBank/DDBJ whole genome shotgun (WGS) entry which is preliminary data.</text>
</comment>
<organism evidence="1 2">
    <name type="scientific">Russula ochroleuca</name>
    <dbReference type="NCBI Taxonomy" id="152965"/>
    <lineage>
        <taxon>Eukaryota</taxon>
        <taxon>Fungi</taxon>
        <taxon>Dikarya</taxon>
        <taxon>Basidiomycota</taxon>
        <taxon>Agaricomycotina</taxon>
        <taxon>Agaricomycetes</taxon>
        <taxon>Russulales</taxon>
        <taxon>Russulaceae</taxon>
        <taxon>Russula</taxon>
    </lineage>
</organism>
<dbReference type="OrthoDB" id="3264520at2759"/>
<sequence>MYYMCRVLAQATNLATNVGLNVGRVTINILPDDVLLHVFRFDRLSYLDRWKDDVNRWRRSWEWYRLVHVCRRWRSVVFSWPNFLDLKLVCGPGTHVEHTGIWPPLPIIIRNMVNWHMPNNYDFDAAIVHPNRVCEVNLLHLTSLQLQRLASAMERQFPALIHLKLDFDLDSDNSGPAPALPDGFLGGSAPRLRTLGLQSIPFPALPKLLLSATELVRLTLWNIPLSGYMPPEAIVTGLAVLANLKCLTIGFRSPLSFPYLESRLPLPQIRTVLPALTRFKFQGISEYLEVLVAQIDAPLLESIHCTFFQHQLDIPQLTQFMERTMLECEMNYDFLLVHVIGTRFESFDIG</sequence>
<evidence type="ECO:0000313" key="2">
    <source>
        <dbReference type="Proteomes" id="UP000759537"/>
    </source>
</evidence>
<reference evidence="1" key="2">
    <citation type="journal article" date="2020" name="Nat. Commun.">
        <title>Large-scale genome sequencing of mycorrhizal fungi provides insights into the early evolution of symbiotic traits.</title>
        <authorList>
            <person name="Miyauchi S."/>
            <person name="Kiss E."/>
            <person name="Kuo A."/>
            <person name="Drula E."/>
            <person name="Kohler A."/>
            <person name="Sanchez-Garcia M."/>
            <person name="Morin E."/>
            <person name="Andreopoulos B."/>
            <person name="Barry K.W."/>
            <person name="Bonito G."/>
            <person name="Buee M."/>
            <person name="Carver A."/>
            <person name="Chen C."/>
            <person name="Cichocki N."/>
            <person name="Clum A."/>
            <person name="Culley D."/>
            <person name="Crous P.W."/>
            <person name="Fauchery L."/>
            <person name="Girlanda M."/>
            <person name="Hayes R.D."/>
            <person name="Keri Z."/>
            <person name="LaButti K."/>
            <person name="Lipzen A."/>
            <person name="Lombard V."/>
            <person name="Magnuson J."/>
            <person name="Maillard F."/>
            <person name="Murat C."/>
            <person name="Nolan M."/>
            <person name="Ohm R.A."/>
            <person name="Pangilinan J."/>
            <person name="Pereira M.F."/>
            <person name="Perotto S."/>
            <person name="Peter M."/>
            <person name="Pfister S."/>
            <person name="Riley R."/>
            <person name="Sitrit Y."/>
            <person name="Stielow J.B."/>
            <person name="Szollosi G."/>
            <person name="Zifcakova L."/>
            <person name="Stursova M."/>
            <person name="Spatafora J.W."/>
            <person name="Tedersoo L."/>
            <person name="Vaario L.M."/>
            <person name="Yamada A."/>
            <person name="Yan M."/>
            <person name="Wang P."/>
            <person name="Xu J."/>
            <person name="Bruns T."/>
            <person name="Baldrian P."/>
            <person name="Vilgalys R."/>
            <person name="Dunand C."/>
            <person name="Henrissat B."/>
            <person name="Grigoriev I.V."/>
            <person name="Hibbett D."/>
            <person name="Nagy L.G."/>
            <person name="Martin F.M."/>
        </authorList>
    </citation>
    <scope>NUCLEOTIDE SEQUENCE</scope>
    <source>
        <strain evidence="1">Prilba</strain>
    </source>
</reference>
<evidence type="ECO:0008006" key="3">
    <source>
        <dbReference type="Google" id="ProtNLM"/>
    </source>
</evidence>
<gene>
    <name evidence="1" type="ORF">DFH94DRAFT_684705</name>
</gene>
<dbReference type="Proteomes" id="UP000759537">
    <property type="component" value="Unassembled WGS sequence"/>
</dbReference>
<dbReference type="AlphaFoldDB" id="A0A9P5MR89"/>
<dbReference type="EMBL" id="WHVB01000021">
    <property type="protein sequence ID" value="KAF8472267.1"/>
    <property type="molecule type" value="Genomic_DNA"/>
</dbReference>
<reference evidence="1" key="1">
    <citation type="submission" date="2019-10" db="EMBL/GenBank/DDBJ databases">
        <authorList>
            <consortium name="DOE Joint Genome Institute"/>
            <person name="Kuo A."/>
            <person name="Miyauchi S."/>
            <person name="Kiss E."/>
            <person name="Drula E."/>
            <person name="Kohler A."/>
            <person name="Sanchez-Garcia M."/>
            <person name="Andreopoulos B."/>
            <person name="Barry K.W."/>
            <person name="Bonito G."/>
            <person name="Buee M."/>
            <person name="Carver A."/>
            <person name="Chen C."/>
            <person name="Cichocki N."/>
            <person name="Clum A."/>
            <person name="Culley D."/>
            <person name="Crous P.W."/>
            <person name="Fauchery L."/>
            <person name="Girlanda M."/>
            <person name="Hayes R."/>
            <person name="Keri Z."/>
            <person name="LaButti K."/>
            <person name="Lipzen A."/>
            <person name="Lombard V."/>
            <person name="Magnuson J."/>
            <person name="Maillard F."/>
            <person name="Morin E."/>
            <person name="Murat C."/>
            <person name="Nolan M."/>
            <person name="Ohm R."/>
            <person name="Pangilinan J."/>
            <person name="Pereira M."/>
            <person name="Perotto S."/>
            <person name="Peter M."/>
            <person name="Riley R."/>
            <person name="Sitrit Y."/>
            <person name="Stielow B."/>
            <person name="Szollosi G."/>
            <person name="Zifcakova L."/>
            <person name="Stursova M."/>
            <person name="Spatafora J.W."/>
            <person name="Tedersoo L."/>
            <person name="Vaario L.-M."/>
            <person name="Yamada A."/>
            <person name="Yan M."/>
            <person name="Wang P."/>
            <person name="Xu J."/>
            <person name="Bruns T."/>
            <person name="Baldrian P."/>
            <person name="Vilgalys R."/>
            <person name="Henrissat B."/>
            <person name="Grigoriev I.V."/>
            <person name="Hibbett D."/>
            <person name="Nagy L.G."/>
            <person name="Martin F.M."/>
        </authorList>
    </citation>
    <scope>NUCLEOTIDE SEQUENCE</scope>
    <source>
        <strain evidence="1">Prilba</strain>
    </source>
</reference>
<keyword evidence="2" id="KW-1185">Reference proteome</keyword>
<dbReference type="Gene3D" id="1.20.1280.50">
    <property type="match status" value="1"/>
</dbReference>
<protein>
    <recommendedName>
        <fullName evidence="3">F-box domain-containing protein</fullName>
    </recommendedName>
</protein>
<dbReference type="SUPFAM" id="SSF52058">
    <property type="entry name" value="L domain-like"/>
    <property type="match status" value="1"/>
</dbReference>
<name>A0A9P5MR89_9AGAM</name>
<proteinExistence type="predicted"/>